<dbReference type="AlphaFoldDB" id="A0A434AE69"/>
<evidence type="ECO:0000313" key="2">
    <source>
        <dbReference type="Proteomes" id="UP000282985"/>
    </source>
</evidence>
<protein>
    <submittedName>
        <fullName evidence="1">Uncharacterized protein</fullName>
    </submittedName>
</protein>
<proteinExistence type="predicted"/>
<reference evidence="1 2" key="1">
    <citation type="submission" date="2018-11" db="EMBL/GenBank/DDBJ databases">
        <title>Parancylomarina longa gen. nov., sp. nov., isolated from sediments of southern Okinawa.</title>
        <authorList>
            <person name="Fu T."/>
        </authorList>
    </citation>
    <scope>NUCLEOTIDE SEQUENCE [LARGE SCALE GENOMIC DNA]</scope>
    <source>
        <strain evidence="1 2">T3-2 S1-C</strain>
    </source>
</reference>
<dbReference type="Proteomes" id="UP000282985">
    <property type="component" value="Unassembled WGS sequence"/>
</dbReference>
<dbReference type="EMBL" id="RJJX01000198">
    <property type="protein sequence ID" value="RUT72640.1"/>
    <property type="molecule type" value="Genomic_DNA"/>
</dbReference>
<organism evidence="1 2">
    <name type="scientific">Ancylomarina longa</name>
    <dbReference type="NCBI Taxonomy" id="2487017"/>
    <lineage>
        <taxon>Bacteria</taxon>
        <taxon>Pseudomonadati</taxon>
        <taxon>Bacteroidota</taxon>
        <taxon>Bacteroidia</taxon>
        <taxon>Marinilabiliales</taxon>
        <taxon>Marinifilaceae</taxon>
        <taxon>Ancylomarina</taxon>
    </lineage>
</organism>
<name>A0A434AE69_9BACT</name>
<evidence type="ECO:0000313" key="1">
    <source>
        <dbReference type="EMBL" id="RUT72640.1"/>
    </source>
</evidence>
<keyword evidence="2" id="KW-1185">Reference proteome</keyword>
<sequence length="74" mass="8513">MISSIHIYIGRVHSHLPQSFWDDVGSDLHQKYECDLVIMPVDEENTRLNVEGDLTPDEMMAVKDSFGSHMQKTH</sequence>
<comment type="caution">
    <text evidence="1">The sequence shown here is derived from an EMBL/GenBank/DDBJ whole genome shotgun (WGS) entry which is preliminary data.</text>
</comment>
<accession>A0A434AE69</accession>
<gene>
    <name evidence="1" type="ORF">DLK05_17335</name>
</gene>